<evidence type="ECO:0000256" key="6">
    <source>
        <dbReference type="ARBA" id="ARBA00023136"/>
    </source>
</evidence>
<protein>
    <submittedName>
        <fullName evidence="8">MLO-like protein 11</fullName>
    </submittedName>
</protein>
<sequence length="149" mass="16849">MLVYIRLIVGFAAQFLCSYSTLPLYALVTQMGTNYKAALIPQRIRETIKGWRKEAKRRKRKLGIYGDDSTIRTETSTVISLEEFDHQELDSPRAETTPAKHLELELQPPGVMKRGASRLRPLASVSSLASLNFPQEPVTRSYSLPVLKK</sequence>
<keyword evidence="7" id="KW-0568">Pathogenesis-related protein</keyword>
<evidence type="ECO:0000256" key="4">
    <source>
        <dbReference type="ARBA" id="ARBA00022821"/>
    </source>
</evidence>
<evidence type="ECO:0000256" key="1">
    <source>
        <dbReference type="ARBA" id="ARBA00004141"/>
    </source>
</evidence>
<comment type="similarity">
    <text evidence="2">Belongs to the MLO family.</text>
</comment>
<dbReference type="PANTHER" id="PTHR31942:SF77">
    <property type="entry name" value="MLO-LIKE PROTEIN 14"/>
    <property type="match status" value="1"/>
</dbReference>
<comment type="caution">
    <text evidence="8">The sequence shown here is derived from an EMBL/GenBank/DDBJ whole genome shotgun (WGS) entry which is preliminary data.</text>
</comment>
<dbReference type="GO" id="GO:0006952">
    <property type="term" value="P:defense response"/>
    <property type="evidence" value="ECO:0007669"/>
    <property type="project" value="UniProtKB-KW"/>
</dbReference>
<evidence type="ECO:0000313" key="8">
    <source>
        <dbReference type="EMBL" id="GEU76406.1"/>
    </source>
</evidence>
<accession>A0A6L2MQZ9</accession>
<dbReference type="PANTHER" id="PTHR31942">
    <property type="entry name" value="MLO-LIKE PROTEIN 1"/>
    <property type="match status" value="1"/>
</dbReference>
<evidence type="ECO:0000256" key="2">
    <source>
        <dbReference type="ARBA" id="ARBA00006574"/>
    </source>
</evidence>
<organism evidence="8">
    <name type="scientific">Tanacetum cinerariifolium</name>
    <name type="common">Dalmatian daisy</name>
    <name type="synonym">Chrysanthemum cinerariifolium</name>
    <dbReference type="NCBI Taxonomy" id="118510"/>
    <lineage>
        <taxon>Eukaryota</taxon>
        <taxon>Viridiplantae</taxon>
        <taxon>Streptophyta</taxon>
        <taxon>Embryophyta</taxon>
        <taxon>Tracheophyta</taxon>
        <taxon>Spermatophyta</taxon>
        <taxon>Magnoliopsida</taxon>
        <taxon>eudicotyledons</taxon>
        <taxon>Gunneridae</taxon>
        <taxon>Pentapetalae</taxon>
        <taxon>asterids</taxon>
        <taxon>campanulids</taxon>
        <taxon>Asterales</taxon>
        <taxon>Asteraceae</taxon>
        <taxon>Asteroideae</taxon>
        <taxon>Anthemideae</taxon>
        <taxon>Anthemidinae</taxon>
        <taxon>Tanacetum</taxon>
    </lineage>
</organism>
<reference evidence="8" key="1">
    <citation type="journal article" date="2019" name="Sci. Rep.">
        <title>Draft genome of Tanacetum cinerariifolium, the natural source of mosquito coil.</title>
        <authorList>
            <person name="Yamashiro T."/>
            <person name="Shiraishi A."/>
            <person name="Satake H."/>
            <person name="Nakayama K."/>
        </authorList>
    </citation>
    <scope>NUCLEOTIDE SEQUENCE</scope>
</reference>
<dbReference type="InterPro" id="IPR004326">
    <property type="entry name" value="Mlo"/>
</dbReference>
<evidence type="ECO:0000256" key="3">
    <source>
        <dbReference type="ARBA" id="ARBA00022692"/>
    </source>
</evidence>
<dbReference type="Pfam" id="PF03094">
    <property type="entry name" value="Mlo"/>
    <property type="match status" value="1"/>
</dbReference>
<dbReference type="EMBL" id="BKCJ010007275">
    <property type="protein sequence ID" value="GEU76406.1"/>
    <property type="molecule type" value="Genomic_DNA"/>
</dbReference>
<proteinExistence type="inferred from homology"/>
<keyword evidence="6" id="KW-0472">Membrane</keyword>
<dbReference type="AlphaFoldDB" id="A0A6L2MQZ9"/>
<gene>
    <name evidence="8" type="ORF">Tci_048384</name>
</gene>
<keyword evidence="4" id="KW-0611">Plant defense</keyword>
<evidence type="ECO:0000256" key="5">
    <source>
        <dbReference type="ARBA" id="ARBA00022989"/>
    </source>
</evidence>
<dbReference type="GO" id="GO:0016020">
    <property type="term" value="C:membrane"/>
    <property type="evidence" value="ECO:0007669"/>
    <property type="project" value="UniProtKB-SubCell"/>
</dbReference>
<keyword evidence="5" id="KW-1133">Transmembrane helix</keyword>
<evidence type="ECO:0000256" key="7">
    <source>
        <dbReference type="ARBA" id="ARBA00023265"/>
    </source>
</evidence>
<keyword evidence="3" id="KW-0812">Transmembrane</keyword>
<comment type="subcellular location">
    <subcellularLocation>
        <location evidence="1">Membrane</location>
        <topology evidence="1">Multi-pass membrane protein</topology>
    </subcellularLocation>
</comment>
<name>A0A6L2MQZ9_TANCI</name>